<keyword evidence="2 3" id="KW-0040">ANK repeat</keyword>
<evidence type="ECO:0000256" key="2">
    <source>
        <dbReference type="ARBA" id="ARBA00023043"/>
    </source>
</evidence>
<organism evidence="4 5">
    <name type="scientific">Fusarium oxysporum f. sp. rapae</name>
    <dbReference type="NCBI Taxonomy" id="485398"/>
    <lineage>
        <taxon>Eukaryota</taxon>
        <taxon>Fungi</taxon>
        <taxon>Dikarya</taxon>
        <taxon>Ascomycota</taxon>
        <taxon>Pezizomycotina</taxon>
        <taxon>Sordariomycetes</taxon>
        <taxon>Hypocreomycetidae</taxon>
        <taxon>Hypocreales</taxon>
        <taxon>Nectriaceae</taxon>
        <taxon>Fusarium</taxon>
        <taxon>Fusarium oxysporum species complex</taxon>
    </lineage>
</organism>
<dbReference type="InterPro" id="IPR002110">
    <property type="entry name" value="Ankyrin_rpt"/>
</dbReference>
<evidence type="ECO:0000256" key="1">
    <source>
        <dbReference type="ARBA" id="ARBA00022737"/>
    </source>
</evidence>
<dbReference type="SMART" id="SM00248">
    <property type="entry name" value="ANK"/>
    <property type="match status" value="4"/>
</dbReference>
<proteinExistence type="predicted"/>
<comment type="caution">
    <text evidence="4">The sequence shown here is derived from an EMBL/GenBank/DDBJ whole genome shotgun (WGS) entry which is preliminary data.</text>
</comment>
<evidence type="ECO:0000256" key="3">
    <source>
        <dbReference type="PROSITE-ProRule" id="PRU00023"/>
    </source>
</evidence>
<dbReference type="Pfam" id="PF12796">
    <property type="entry name" value="Ank_2"/>
    <property type="match status" value="2"/>
</dbReference>
<dbReference type="EMBL" id="JAELUQ010000013">
    <property type="protein sequence ID" value="KAG7404275.1"/>
    <property type="molecule type" value="Genomic_DNA"/>
</dbReference>
<evidence type="ECO:0000313" key="4">
    <source>
        <dbReference type="EMBL" id="KAG7404275.1"/>
    </source>
</evidence>
<feature type="repeat" description="ANK" evidence="3">
    <location>
        <begin position="161"/>
        <end position="190"/>
    </location>
</feature>
<dbReference type="Proteomes" id="UP000694050">
    <property type="component" value="Unassembled WGS sequence"/>
</dbReference>
<keyword evidence="1" id="KW-0677">Repeat</keyword>
<dbReference type="AlphaFoldDB" id="A0A8J5NHK0"/>
<dbReference type="PANTHER" id="PTHR23206:SF8">
    <property type="entry name" value="ANKYRIN REPEAT AND KH DOMAIN-CONTAINING 1"/>
    <property type="match status" value="1"/>
</dbReference>
<feature type="repeat" description="ANK" evidence="3">
    <location>
        <begin position="87"/>
        <end position="115"/>
    </location>
</feature>
<protein>
    <submittedName>
        <fullName evidence="4">Ankyrin repeat and KH domain-containing protein mask</fullName>
    </submittedName>
</protein>
<dbReference type="PANTHER" id="PTHR23206">
    <property type="entry name" value="MASK PROTEIN"/>
    <property type="match status" value="1"/>
</dbReference>
<dbReference type="InterPro" id="IPR051631">
    <property type="entry name" value="Ankyrin-KH/SAM_domain"/>
</dbReference>
<evidence type="ECO:0000313" key="5">
    <source>
        <dbReference type="Proteomes" id="UP000694050"/>
    </source>
</evidence>
<name>A0A8J5NHK0_FUSOX</name>
<accession>A0A8J5NHK0</accession>
<dbReference type="PROSITE" id="PS50297">
    <property type="entry name" value="ANK_REP_REGION"/>
    <property type="match status" value="2"/>
</dbReference>
<reference evidence="4" key="1">
    <citation type="submission" date="2021-04" db="EMBL/GenBank/DDBJ databases">
        <title>First draft genome resource for Brassicaceae pathogens Fusarium oxysporum f. sp. raphani and Fusarium oxysporum f. sp. rapae.</title>
        <authorList>
            <person name="Asai S."/>
        </authorList>
    </citation>
    <scope>NUCLEOTIDE SEQUENCE</scope>
    <source>
        <strain evidence="4">Tf1208</strain>
    </source>
</reference>
<gene>
    <name evidence="4" type="primary">mask-1</name>
    <name evidence="4" type="ORF">Forpe1208_v015941</name>
</gene>
<sequence>MSLPHLPVELLWYTAENLESEKDINAFSQANRMLHDKLNTYLYQRNIKQSGSSGLLWIARHGRLEEAKILLGEAAKIQIPSSAFPIALLLAADKGSEDMVKLLLEHGVDVNASVEELYALQEAHVKELYGTALLGASAGGHEQIARLLLDNSADVNTQGGDYGTALQGASAGGHEQIVKLLLDNGTDVNR</sequence>
<dbReference type="PROSITE" id="PS50088">
    <property type="entry name" value="ANK_REPEAT"/>
    <property type="match status" value="2"/>
</dbReference>